<dbReference type="AlphaFoldDB" id="A0A4Y2LUG4"/>
<sequence>MSPVMKSDVQTPKCQLNTLEGTEMPPLGLEMGRKFSTNEALCSLGQRSSPSYPEPTTWT</sequence>
<reference evidence="1 2" key="1">
    <citation type="journal article" date="2019" name="Sci. Rep.">
        <title>Orb-weaving spider Araneus ventricosus genome elucidates the spidroin gene catalogue.</title>
        <authorList>
            <person name="Kono N."/>
            <person name="Nakamura H."/>
            <person name="Ohtoshi R."/>
            <person name="Moran D.A.P."/>
            <person name="Shinohara A."/>
            <person name="Yoshida Y."/>
            <person name="Fujiwara M."/>
            <person name="Mori M."/>
            <person name="Tomita M."/>
            <person name="Arakawa K."/>
        </authorList>
    </citation>
    <scope>NUCLEOTIDE SEQUENCE [LARGE SCALE GENOMIC DNA]</scope>
</reference>
<accession>A0A4Y2LUG4</accession>
<feature type="non-terminal residue" evidence="1">
    <location>
        <position position="1"/>
    </location>
</feature>
<keyword evidence="2" id="KW-1185">Reference proteome</keyword>
<organism evidence="1 2">
    <name type="scientific">Araneus ventricosus</name>
    <name type="common">Orbweaver spider</name>
    <name type="synonym">Epeira ventricosa</name>
    <dbReference type="NCBI Taxonomy" id="182803"/>
    <lineage>
        <taxon>Eukaryota</taxon>
        <taxon>Metazoa</taxon>
        <taxon>Ecdysozoa</taxon>
        <taxon>Arthropoda</taxon>
        <taxon>Chelicerata</taxon>
        <taxon>Arachnida</taxon>
        <taxon>Araneae</taxon>
        <taxon>Araneomorphae</taxon>
        <taxon>Entelegynae</taxon>
        <taxon>Araneoidea</taxon>
        <taxon>Araneidae</taxon>
        <taxon>Araneus</taxon>
    </lineage>
</organism>
<evidence type="ECO:0000313" key="2">
    <source>
        <dbReference type="Proteomes" id="UP000499080"/>
    </source>
</evidence>
<evidence type="ECO:0000313" key="1">
    <source>
        <dbReference type="EMBL" id="GBN17740.1"/>
    </source>
</evidence>
<gene>
    <name evidence="1" type="ORF">AVEN_109721-2_1</name>
</gene>
<dbReference type="EMBL" id="BGPR01006292">
    <property type="protein sequence ID" value="GBN17740.1"/>
    <property type="molecule type" value="Genomic_DNA"/>
</dbReference>
<name>A0A4Y2LUG4_ARAVE</name>
<protein>
    <submittedName>
        <fullName evidence="1">Uncharacterized protein</fullName>
    </submittedName>
</protein>
<comment type="caution">
    <text evidence="1">The sequence shown here is derived from an EMBL/GenBank/DDBJ whole genome shotgun (WGS) entry which is preliminary data.</text>
</comment>
<proteinExistence type="predicted"/>
<dbReference type="Proteomes" id="UP000499080">
    <property type="component" value="Unassembled WGS sequence"/>
</dbReference>